<name>A0A2T4TV55_9BACT</name>
<dbReference type="CDD" id="cd06558">
    <property type="entry name" value="crotonase-like"/>
    <property type="match status" value="1"/>
</dbReference>
<dbReference type="Pfam" id="PF00378">
    <property type="entry name" value="ECH_1"/>
    <property type="match status" value="1"/>
</dbReference>
<comment type="similarity">
    <text evidence="1 3">Belongs to the enoyl-CoA hydratase/isomerase family.</text>
</comment>
<dbReference type="AlphaFoldDB" id="A0A2T4TV55"/>
<evidence type="ECO:0000313" key="4">
    <source>
        <dbReference type="EMBL" id="PTL34994.1"/>
    </source>
</evidence>
<accession>A0A2T4TV55</accession>
<protein>
    <submittedName>
        <fullName evidence="4">Crotonase</fullName>
    </submittedName>
</protein>
<dbReference type="EMBL" id="NVQC01000036">
    <property type="protein sequence ID" value="PTL34994.1"/>
    <property type="molecule type" value="Genomic_DNA"/>
</dbReference>
<dbReference type="InterPro" id="IPR014748">
    <property type="entry name" value="Enoyl-CoA_hydra_C"/>
</dbReference>
<evidence type="ECO:0000256" key="1">
    <source>
        <dbReference type="ARBA" id="ARBA00005254"/>
    </source>
</evidence>
<dbReference type="GO" id="GO:0006635">
    <property type="term" value="P:fatty acid beta-oxidation"/>
    <property type="evidence" value="ECO:0007669"/>
    <property type="project" value="TreeGrafter"/>
</dbReference>
<evidence type="ECO:0000256" key="2">
    <source>
        <dbReference type="ARBA" id="ARBA00023239"/>
    </source>
</evidence>
<dbReference type="InterPro" id="IPR029045">
    <property type="entry name" value="ClpP/crotonase-like_dom_sf"/>
</dbReference>
<dbReference type="Gene3D" id="3.90.226.10">
    <property type="entry name" value="2-enoyl-CoA Hydratase, Chain A, domain 1"/>
    <property type="match status" value="1"/>
</dbReference>
<evidence type="ECO:0000313" key="5">
    <source>
        <dbReference type="Proteomes" id="UP000241436"/>
    </source>
</evidence>
<dbReference type="GO" id="GO:0016836">
    <property type="term" value="F:hydro-lyase activity"/>
    <property type="evidence" value="ECO:0007669"/>
    <property type="project" value="UniProtKB-ARBA"/>
</dbReference>
<keyword evidence="5" id="KW-1185">Reference proteome</keyword>
<dbReference type="RefSeq" id="WP_107563962.1">
    <property type="nucleotide sequence ID" value="NZ_NVQC01000036.1"/>
</dbReference>
<reference evidence="4 5" key="1">
    <citation type="submission" date="2017-09" db="EMBL/GenBank/DDBJ databases">
        <title>Bloom of a denitrifying methanotroph, Candidatus Methylomirabilis limnetica, in a deep stratified lake.</title>
        <authorList>
            <person name="Graf J.S."/>
            <person name="Marchant H.K."/>
            <person name="Tienken D."/>
            <person name="Hach P.F."/>
            <person name="Brand A."/>
            <person name="Schubert C.J."/>
            <person name="Kuypers M.M."/>
            <person name="Milucka J."/>
        </authorList>
    </citation>
    <scope>NUCLEOTIDE SEQUENCE [LARGE SCALE GENOMIC DNA]</scope>
    <source>
        <strain evidence="4 5">Zug</strain>
    </source>
</reference>
<dbReference type="FunFam" id="1.10.12.10:FF:000001">
    <property type="entry name" value="Probable enoyl-CoA hydratase, mitochondrial"/>
    <property type="match status" value="1"/>
</dbReference>
<comment type="caution">
    <text evidence="4">The sequence shown here is derived from an EMBL/GenBank/DDBJ whole genome shotgun (WGS) entry which is preliminary data.</text>
</comment>
<dbReference type="Proteomes" id="UP000241436">
    <property type="component" value="Unassembled WGS sequence"/>
</dbReference>
<proteinExistence type="inferred from homology"/>
<keyword evidence="2" id="KW-0456">Lyase</keyword>
<sequence length="260" mass="28200">MGFQTLDLWIEGCLAIITLNRPKALNAINGMMVEELERIVRQIQDDPSVRVVVITGAGDKAFAAGADITEFKAMSPTDAWMFVQRLQRLFLQIERLPKPVIAAVNGYALGGGCELMMACDIVYASDAAKIGQPEINLGIIPGGGGTQRLARLIGKQRAKELVLTGEMIGAQEAWGLGLLNKVIPADQLMVEVRKLADKLAIKAPLAVKAVKEAIEDGYDMALERALAYEGKLFALCFATEDKTEGVNAFLEKRPPNFKGK</sequence>
<dbReference type="PANTHER" id="PTHR11941">
    <property type="entry name" value="ENOYL-COA HYDRATASE-RELATED"/>
    <property type="match status" value="1"/>
</dbReference>
<dbReference type="InterPro" id="IPR018376">
    <property type="entry name" value="Enoyl-CoA_hyd/isom_CS"/>
</dbReference>
<dbReference type="PROSITE" id="PS00166">
    <property type="entry name" value="ENOYL_COA_HYDRATASE"/>
    <property type="match status" value="1"/>
</dbReference>
<dbReference type="PANTHER" id="PTHR11941:SF54">
    <property type="entry name" value="ENOYL-COA HYDRATASE, MITOCHONDRIAL"/>
    <property type="match status" value="1"/>
</dbReference>
<organism evidence="4 5">
    <name type="scientific">Candidatus Methylomirabilis limnetica</name>
    <dbReference type="NCBI Taxonomy" id="2033718"/>
    <lineage>
        <taxon>Bacteria</taxon>
        <taxon>Candidatus Methylomirabilota</taxon>
        <taxon>Candidatus Methylomirabilia</taxon>
        <taxon>Candidatus Methylomirabilales</taxon>
        <taxon>Candidatus Methylomirabilaceae</taxon>
        <taxon>Candidatus Methylomirabilis</taxon>
    </lineage>
</organism>
<reference evidence="5" key="2">
    <citation type="journal article" date="2018" name="Environ. Microbiol.">
        <title>Bloom of a denitrifying methanotroph, 'Candidatus Methylomirabilis limnetica', in a deep stratified lake.</title>
        <authorList>
            <person name="Graf J.S."/>
            <person name="Mayr M.J."/>
            <person name="Marchant H.K."/>
            <person name="Tienken D."/>
            <person name="Hach P.F."/>
            <person name="Brand A."/>
            <person name="Schubert C.J."/>
            <person name="Kuypers M.M."/>
            <person name="Milucka J."/>
        </authorList>
    </citation>
    <scope>NUCLEOTIDE SEQUENCE [LARGE SCALE GENOMIC DNA]</scope>
    <source>
        <strain evidence="5">Zug</strain>
    </source>
</reference>
<gene>
    <name evidence="4" type="ORF">CLG94_12300</name>
</gene>
<dbReference type="InterPro" id="IPR001753">
    <property type="entry name" value="Enoyl-CoA_hydra/iso"/>
</dbReference>
<dbReference type="FunFam" id="3.90.226.10:FF:000009">
    <property type="entry name" value="Carnitinyl-CoA dehydratase"/>
    <property type="match status" value="1"/>
</dbReference>
<evidence type="ECO:0000256" key="3">
    <source>
        <dbReference type="RuleBase" id="RU003707"/>
    </source>
</evidence>
<dbReference type="SUPFAM" id="SSF52096">
    <property type="entry name" value="ClpP/crotonase"/>
    <property type="match status" value="1"/>
</dbReference>
<dbReference type="OrthoDB" id="9775794at2"/>
<dbReference type="Gene3D" id="1.10.12.10">
    <property type="entry name" value="Lyase 2-enoyl-coa Hydratase, Chain A, domain 2"/>
    <property type="match status" value="1"/>
</dbReference>